<dbReference type="EC" id="2.7.6.5" evidence="2"/>
<keyword evidence="9" id="KW-0808">Transferase</keyword>
<dbReference type="PANTHER" id="PTHR21262">
    <property type="entry name" value="GUANOSINE-3',5'-BIS DIPHOSPHATE 3'-PYROPHOSPHOHYDROLASE"/>
    <property type="match status" value="1"/>
</dbReference>
<dbReference type="GO" id="GO:0008728">
    <property type="term" value="F:GTP diphosphokinase activity"/>
    <property type="evidence" value="ECO:0007669"/>
    <property type="project" value="UniProtKB-EC"/>
</dbReference>
<evidence type="ECO:0000256" key="2">
    <source>
        <dbReference type="ARBA" id="ARBA00013251"/>
    </source>
</evidence>
<gene>
    <name evidence="9" type="ORF">Q5761_06360</name>
</gene>
<comment type="pathway">
    <text evidence="1">Purine metabolism; ppGpp biosynthesis; ppGpp from GTP: step 1/2.</text>
</comment>
<dbReference type="RefSeq" id="WP_318749932.1">
    <property type="nucleotide sequence ID" value="NZ_CP132508.1"/>
</dbReference>
<comment type="similarity">
    <text evidence="4">Belongs to the relA/spoT family.</text>
</comment>
<evidence type="ECO:0000313" key="10">
    <source>
        <dbReference type="Proteomes" id="UP001304683"/>
    </source>
</evidence>
<evidence type="ECO:0000256" key="5">
    <source>
        <dbReference type="SAM" id="MobiDB-lite"/>
    </source>
</evidence>
<dbReference type="CDD" id="cd05399">
    <property type="entry name" value="NT_Rel-Spo_like"/>
    <property type="match status" value="1"/>
</dbReference>
<feature type="domain" description="HD" evidence="7">
    <location>
        <begin position="52"/>
        <end position="151"/>
    </location>
</feature>
<dbReference type="InterPro" id="IPR007685">
    <property type="entry name" value="RelA_SpoT"/>
</dbReference>
<dbReference type="InterPro" id="IPR045600">
    <property type="entry name" value="RelA/SpoT_AH_RIS"/>
</dbReference>
<dbReference type="Pfam" id="PF02824">
    <property type="entry name" value="TGS"/>
    <property type="match status" value="1"/>
</dbReference>
<feature type="domain" description="ACT" evidence="6">
    <location>
        <begin position="660"/>
        <end position="734"/>
    </location>
</feature>
<dbReference type="InterPro" id="IPR045865">
    <property type="entry name" value="ACT-like_dom_sf"/>
</dbReference>
<dbReference type="Pfam" id="PF13291">
    <property type="entry name" value="ACT_4"/>
    <property type="match status" value="1"/>
</dbReference>
<dbReference type="InterPro" id="IPR006674">
    <property type="entry name" value="HD_domain"/>
</dbReference>
<comment type="function">
    <text evidence="4">In eubacteria ppGpp (guanosine 3'-diphosphate 5'-diphosphate) is a mediator of the stringent response that coordinates a variety of cellular activities in response to changes in nutritional abundance.</text>
</comment>
<sequence>MAVELQPSITPDALLERAGRYLGAEELEWLRRAFEFSKAAHHGQKRASGQDFIEHPLAVALILADLELDAATLVAALLHDTVEDTPVTLEQVEREFGPEVALLVDGVTKLNRIEWRTRLEEQAENLRKMFLAMARDIRVVLIKLADRLHNMRTLSVVPREKQIAKSRETLEIFAPLAHRLGMSQIQCELEDLALRYLEPERYRELAERIPRKRAEREALAQVIIATLKARLAEAGIRADIQGRAKHFYSIYRKMYEQGKDLSQIYDLIAVRVIVDTVKDCYGALGVVHTIWRPLPGRFKDYIATPKSNMYQSLHTTVIGPQGEPFEIQIRTWDMHRTAEYGIAAHWRYKERGRTDKDFDAKLAWLRQILEWQNDLGDAREFMESLKIDVFSDEVFVFTPKGDVIDLPAGSTPVDFAYRIHTEIGHHCVGAKVNGRIVPLDYRLKNGDIVEILTNKQSGGPSADWLQFVRTSTARSRIRQWLKKQRRDENLERGRLMLEHELRAHGLPVREVWRKDWLDEVAGRYNLPDGEELLVAIGYGGVAAGQVAGRLRELYRRQQARDAAEGGAAPPDPAAEDADRRGGTPAARAGVRVDGLDHVLVRFSRCCNPVPGDPIVGYVTRGRGVSIHRADCTMLKASPEADRRLIDVSWDQVAGQAFPVAVEISCYDRVGLLSDITAVVADTRRNILAARTRTHKDGTATIDLVVEVQNLEQFDQLRRQLERVRDVIRVERVASR</sequence>
<dbReference type="InterPro" id="IPR002912">
    <property type="entry name" value="ACT_dom"/>
</dbReference>
<dbReference type="CDD" id="cd04876">
    <property type="entry name" value="ACT_RelA-SpoT"/>
    <property type="match status" value="1"/>
</dbReference>
<dbReference type="InterPro" id="IPR004811">
    <property type="entry name" value="RelA/Spo_fam"/>
</dbReference>
<dbReference type="InterPro" id="IPR003607">
    <property type="entry name" value="HD/PDEase_dom"/>
</dbReference>
<evidence type="ECO:0000313" key="9">
    <source>
        <dbReference type="EMBL" id="WPD18016.1"/>
    </source>
</evidence>
<dbReference type="Gene3D" id="1.10.3210.10">
    <property type="entry name" value="Hypothetical protein af1432"/>
    <property type="match status" value="1"/>
</dbReference>
<dbReference type="SMART" id="SM00954">
    <property type="entry name" value="RelA_SpoT"/>
    <property type="match status" value="1"/>
</dbReference>
<dbReference type="Pfam" id="PF19296">
    <property type="entry name" value="RelA_AH_RIS"/>
    <property type="match status" value="1"/>
</dbReference>
<dbReference type="SUPFAM" id="SSF55021">
    <property type="entry name" value="ACT-like"/>
    <property type="match status" value="1"/>
</dbReference>
<dbReference type="PROSITE" id="PS51671">
    <property type="entry name" value="ACT"/>
    <property type="match status" value="1"/>
</dbReference>
<dbReference type="Pfam" id="PF13328">
    <property type="entry name" value="HD_4"/>
    <property type="match status" value="1"/>
</dbReference>
<evidence type="ECO:0000256" key="1">
    <source>
        <dbReference type="ARBA" id="ARBA00004976"/>
    </source>
</evidence>
<feature type="region of interest" description="Disordered" evidence="5">
    <location>
        <begin position="558"/>
        <end position="586"/>
    </location>
</feature>
<dbReference type="SMART" id="SM00471">
    <property type="entry name" value="HDc"/>
    <property type="match status" value="1"/>
</dbReference>
<evidence type="ECO:0000259" key="7">
    <source>
        <dbReference type="PROSITE" id="PS51831"/>
    </source>
</evidence>
<dbReference type="InterPro" id="IPR033655">
    <property type="entry name" value="TGS_RelA/SpoT"/>
</dbReference>
<dbReference type="InterPro" id="IPR004095">
    <property type="entry name" value="TGS"/>
</dbReference>
<evidence type="ECO:0000256" key="4">
    <source>
        <dbReference type="RuleBase" id="RU003847"/>
    </source>
</evidence>
<dbReference type="SUPFAM" id="SSF81271">
    <property type="entry name" value="TGS-like"/>
    <property type="match status" value="1"/>
</dbReference>
<comment type="catalytic activity">
    <reaction evidence="3">
        <text>GTP + ATP = guanosine 3'-diphosphate 5'-triphosphate + AMP</text>
        <dbReference type="Rhea" id="RHEA:22088"/>
        <dbReference type="ChEBI" id="CHEBI:30616"/>
        <dbReference type="ChEBI" id="CHEBI:37565"/>
        <dbReference type="ChEBI" id="CHEBI:142410"/>
        <dbReference type="ChEBI" id="CHEBI:456215"/>
        <dbReference type="EC" id="2.7.6.5"/>
    </reaction>
</comment>
<evidence type="ECO:0000256" key="3">
    <source>
        <dbReference type="ARBA" id="ARBA00048244"/>
    </source>
</evidence>
<dbReference type="CDD" id="cd00077">
    <property type="entry name" value="HDc"/>
    <property type="match status" value="1"/>
</dbReference>
<dbReference type="Gene3D" id="3.30.460.10">
    <property type="entry name" value="Beta Polymerase, domain 2"/>
    <property type="match status" value="1"/>
</dbReference>
<dbReference type="PROSITE" id="PS51880">
    <property type="entry name" value="TGS"/>
    <property type="match status" value="1"/>
</dbReference>
<proteinExistence type="inferred from homology"/>
<feature type="domain" description="TGS" evidence="8">
    <location>
        <begin position="392"/>
        <end position="453"/>
    </location>
</feature>
<name>A0ABZ0QKJ1_9FIRM</name>
<evidence type="ECO:0000259" key="8">
    <source>
        <dbReference type="PROSITE" id="PS51880"/>
    </source>
</evidence>
<dbReference type="PROSITE" id="PS51831">
    <property type="entry name" value="HD"/>
    <property type="match status" value="1"/>
</dbReference>
<dbReference type="SUPFAM" id="SSF81301">
    <property type="entry name" value="Nucleotidyltransferase"/>
    <property type="match status" value="1"/>
</dbReference>
<dbReference type="Gene3D" id="3.10.20.30">
    <property type="match status" value="1"/>
</dbReference>
<dbReference type="PANTHER" id="PTHR21262:SF31">
    <property type="entry name" value="GTP PYROPHOSPHOKINASE"/>
    <property type="match status" value="1"/>
</dbReference>
<dbReference type="Gene3D" id="3.30.70.260">
    <property type="match status" value="1"/>
</dbReference>
<evidence type="ECO:0000259" key="6">
    <source>
        <dbReference type="PROSITE" id="PS51671"/>
    </source>
</evidence>
<dbReference type="SUPFAM" id="SSF109604">
    <property type="entry name" value="HD-domain/PDEase-like"/>
    <property type="match status" value="1"/>
</dbReference>
<dbReference type="NCBIfam" id="TIGR00691">
    <property type="entry name" value="spoT_relA"/>
    <property type="match status" value="1"/>
</dbReference>
<dbReference type="InterPro" id="IPR012676">
    <property type="entry name" value="TGS-like"/>
</dbReference>
<protein>
    <recommendedName>
        <fullName evidence="2">GTP diphosphokinase</fullName>
        <ecNumber evidence="2">2.7.6.5</ecNumber>
    </recommendedName>
</protein>
<dbReference type="InterPro" id="IPR043519">
    <property type="entry name" value="NT_sf"/>
</dbReference>
<dbReference type="Proteomes" id="UP001304683">
    <property type="component" value="Chromosome"/>
</dbReference>
<dbReference type="EMBL" id="CP132508">
    <property type="protein sequence ID" value="WPD18016.1"/>
    <property type="molecule type" value="Genomic_DNA"/>
</dbReference>
<dbReference type="InterPro" id="IPR012675">
    <property type="entry name" value="Beta-grasp_dom_sf"/>
</dbReference>
<accession>A0ABZ0QKJ1</accession>
<organism evidence="9 10">
    <name type="scientific">Thermaerobacter composti</name>
    <dbReference type="NCBI Taxonomy" id="554949"/>
    <lineage>
        <taxon>Bacteria</taxon>
        <taxon>Bacillati</taxon>
        <taxon>Bacillota</taxon>
        <taxon>Clostridia</taxon>
        <taxon>Eubacteriales</taxon>
        <taxon>Clostridiales Family XVII. Incertae Sedis</taxon>
        <taxon>Thermaerobacter</taxon>
    </lineage>
</organism>
<dbReference type="CDD" id="cd01668">
    <property type="entry name" value="TGS_RSH"/>
    <property type="match status" value="1"/>
</dbReference>
<dbReference type="Pfam" id="PF04607">
    <property type="entry name" value="RelA_SpoT"/>
    <property type="match status" value="1"/>
</dbReference>
<keyword evidence="10" id="KW-1185">Reference proteome</keyword>
<reference evidence="9 10" key="1">
    <citation type="submission" date="2023-08" db="EMBL/GenBank/DDBJ databases">
        <title>Genome sequence of Thermaerobacter compostii strain Ins1, a spore-forming filamentous bacterium isolated from a deep geothermal reservoir.</title>
        <authorList>
            <person name="Bregnard D."/>
            <person name="Gonzalez D."/>
            <person name="Junier P."/>
        </authorList>
    </citation>
    <scope>NUCLEOTIDE SEQUENCE [LARGE SCALE GENOMIC DNA]</scope>
    <source>
        <strain evidence="9 10">Ins1</strain>
    </source>
</reference>